<evidence type="ECO:0000313" key="2">
    <source>
        <dbReference type="EMBL" id="TWT78665.1"/>
    </source>
</evidence>
<dbReference type="EMBL" id="SJPJ01000001">
    <property type="protein sequence ID" value="TWT78665.1"/>
    <property type="molecule type" value="Genomic_DNA"/>
</dbReference>
<keyword evidence="1" id="KW-1133">Transmembrane helix</keyword>
<dbReference type="AlphaFoldDB" id="A0A5C5YUM7"/>
<feature type="transmembrane region" description="Helical" evidence="1">
    <location>
        <begin position="12"/>
        <end position="31"/>
    </location>
</feature>
<reference evidence="2 3" key="1">
    <citation type="submission" date="2019-02" db="EMBL/GenBank/DDBJ databases">
        <title>Deep-cultivation of Planctomycetes and their phenomic and genomic characterization uncovers novel biology.</title>
        <authorList>
            <person name="Wiegand S."/>
            <person name="Jogler M."/>
            <person name="Boedeker C."/>
            <person name="Pinto D."/>
            <person name="Vollmers J."/>
            <person name="Rivas-Marin E."/>
            <person name="Kohn T."/>
            <person name="Peeters S.H."/>
            <person name="Heuer A."/>
            <person name="Rast P."/>
            <person name="Oberbeckmann S."/>
            <person name="Bunk B."/>
            <person name="Jeske O."/>
            <person name="Meyerdierks A."/>
            <person name="Storesund J.E."/>
            <person name="Kallscheuer N."/>
            <person name="Luecker S."/>
            <person name="Lage O.M."/>
            <person name="Pohl T."/>
            <person name="Merkel B.J."/>
            <person name="Hornburger P."/>
            <person name="Mueller R.-W."/>
            <person name="Bruemmer F."/>
            <person name="Labrenz M."/>
            <person name="Spormann A.M."/>
            <person name="Op Den Camp H."/>
            <person name="Overmann J."/>
            <person name="Amann R."/>
            <person name="Jetten M.S.M."/>
            <person name="Mascher T."/>
            <person name="Medema M.H."/>
            <person name="Devos D.P."/>
            <person name="Kaster A.-K."/>
            <person name="Ovreas L."/>
            <person name="Rohde M."/>
            <person name="Galperin M.Y."/>
            <person name="Jogler C."/>
        </authorList>
    </citation>
    <scope>NUCLEOTIDE SEQUENCE [LARGE SCALE GENOMIC DNA]</scope>
    <source>
        <strain evidence="2 3">CA13</strain>
    </source>
</reference>
<keyword evidence="3" id="KW-1185">Reference proteome</keyword>
<comment type="caution">
    <text evidence="2">The sequence shown here is derived from an EMBL/GenBank/DDBJ whole genome shotgun (WGS) entry which is preliminary data.</text>
</comment>
<evidence type="ECO:0000313" key="3">
    <source>
        <dbReference type="Proteomes" id="UP000315010"/>
    </source>
</evidence>
<dbReference type="Proteomes" id="UP000315010">
    <property type="component" value="Unassembled WGS sequence"/>
</dbReference>
<proteinExistence type="predicted"/>
<name>A0A5C5YUM7_9BACT</name>
<organism evidence="2 3">
    <name type="scientific">Novipirellula herctigrandis</name>
    <dbReference type="NCBI Taxonomy" id="2527986"/>
    <lineage>
        <taxon>Bacteria</taxon>
        <taxon>Pseudomonadati</taxon>
        <taxon>Planctomycetota</taxon>
        <taxon>Planctomycetia</taxon>
        <taxon>Pirellulales</taxon>
        <taxon>Pirellulaceae</taxon>
        <taxon>Novipirellula</taxon>
    </lineage>
</organism>
<protein>
    <submittedName>
        <fullName evidence="2">Uncharacterized protein</fullName>
    </submittedName>
</protein>
<keyword evidence="1" id="KW-0472">Membrane</keyword>
<dbReference type="RefSeq" id="WP_146393701.1">
    <property type="nucleotide sequence ID" value="NZ_SJPJ01000001.1"/>
</dbReference>
<keyword evidence="1" id="KW-0812">Transmembrane</keyword>
<gene>
    <name evidence="2" type="ORF">CA13_00610</name>
</gene>
<accession>A0A5C5YUM7</accession>
<feature type="transmembrane region" description="Helical" evidence="1">
    <location>
        <begin position="64"/>
        <end position="84"/>
    </location>
</feature>
<sequence length="104" mass="11919">MARTLPNKSPLIARYLTAALAIASPGVYFSARALSMHLFRMRQWKIGFELLDVPHSLDMPIDTYIRWMLVFSTPFLVIAGFVLYRLAIRLKLAKADADDFNKRC</sequence>
<evidence type="ECO:0000256" key="1">
    <source>
        <dbReference type="SAM" id="Phobius"/>
    </source>
</evidence>